<accession>A0A5Q0QC96</accession>
<dbReference type="KEGG" id="sphe:GFH32_02170"/>
<evidence type="ECO:0000256" key="6">
    <source>
        <dbReference type="HAMAP-Rule" id="MF_00031"/>
    </source>
</evidence>
<dbReference type="InterPro" id="IPR003583">
    <property type="entry name" value="Hlx-hairpin-Hlx_DNA-bd_motif"/>
</dbReference>
<dbReference type="AlphaFoldDB" id="A0A5Q0QC96"/>
<dbReference type="GO" id="GO:0005737">
    <property type="term" value="C:cytoplasm"/>
    <property type="evidence" value="ECO:0007669"/>
    <property type="project" value="UniProtKB-SubCell"/>
</dbReference>
<evidence type="ECO:0000256" key="5">
    <source>
        <dbReference type="ARBA" id="ARBA00023204"/>
    </source>
</evidence>
<proteinExistence type="inferred from homology"/>
<protein>
    <recommendedName>
        <fullName evidence="6">Holliday junction branch migration complex subunit RuvA</fullName>
    </recommendedName>
</protein>
<dbReference type="GO" id="GO:0000400">
    <property type="term" value="F:four-way junction DNA binding"/>
    <property type="evidence" value="ECO:0007669"/>
    <property type="project" value="UniProtKB-UniRule"/>
</dbReference>
<dbReference type="InterPro" id="IPR012340">
    <property type="entry name" value="NA-bd_OB-fold"/>
</dbReference>
<dbReference type="Gene3D" id="1.10.150.20">
    <property type="entry name" value="5' to 3' exonuclease, C-terminal subdomain"/>
    <property type="match status" value="1"/>
</dbReference>
<evidence type="ECO:0000256" key="3">
    <source>
        <dbReference type="ARBA" id="ARBA00023125"/>
    </source>
</evidence>
<sequence>MYEYFKGKLVFKAPTHVIIEVGGIGYYVHISLTTYSQIKDQEECKLFISFQVREDSQTLFGFATEGERHLFHHLISVSGIGPNTGRMMLSSITPEEIQQAIVAGQVNVIQKIKGIGPKTAQRVILELQDKLKKQGPDALIPLVLSKPTSSEEALSALVMLGFPKPQAEKALQAILIAEPDLSVEQLIKAALKRL</sequence>
<dbReference type="InterPro" id="IPR011114">
    <property type="entry name" value="RuvA_C"/>
</dbReference>
<keyword evidence="9" id="KW-1185">Reference proteome</keyword>
<dbReference type="RefSeq" id="WP_153509514.1">
    <property type="nucleotide sequence ID" value="NZ_CP045652.1"/>
</dbReference>
<dbReference type="InterPro" id="IPR000085">
    <property type="entry name" value="RuvA"/>
</dbReference>
<dbReference type="Pfam" id="PF07499">
    <property type="entry name" value="RuvA_C"/>
    <property type="match status" value="1"/>
</dbReference>
<gene>
    <name evidence="6 8" type="primary">ruvA</name>
    <name evidence="8" type="ORF">GFH32_02170</name>
</gene>
<evidence type="ECO:0000313" key="9">
    <source>
        <dbReference type="Proteomes" id="UP000326921"/>
    </source>
</evidence>
<dbReference type="InterPro" id="IPR036267">
    <property type="entry name" value="RuvA_C_sf"/>
</dbReference>
<dbReference type="SUPFAM" id="SSF46929">
    <property type="entry name" value="DNA helicase RuvA subunit, C-terminal domain"/>
    <property type="match status" value="1"/>
</dbReference>
<dbReference type="SUPFAM" id="SSF47781">
    <property type="entry name" value="RuvA domain 2-like"/>
    <property type="match status" value="1"/>
</dbReference>
<name>A0A5Q0QC96_9SPHI</name>
<dbReference type="Pfam" id="PF14520">
    <property type="entry name" value="HHH_5"/>
    <property type="match status" value="1"/>
</dbReference>
<dbReference type="Gene3D" id="1.10.8.10">
    <property type="entry name" value="DNA helicase RuvA subunit, C-terminal domain"/>
    <property type="match status" value="1"/>
</dbReference>
<dbReference type="GO" id="GO:0006281">
    <property type="term" value="P:DNA repair"/>
    <property type="evidence" value="ECO:0007669"/>
    <property type="project" value="UniProtKB-UniRule"/>
</dbReference>
<organism evidence="8 9">
    <name type="scientific">Sphingobacterium zhuxiongii</name>
    <dbReference type="NCBI Taxonomy" id="2662364"/>
    <lineage>
        <taxon>Bacteria</taxon>
        <taxon>Pseudomonadati</taxon>
        <taxon>Bacteroidota</taxon>
        <taxon>Sphingobacteriia</taxon>
        <taxon>Sphingobacteriales</taxon>
        <taxon>Sphingobacteriaceae</taxon>
        <taxon>Sphingobacterium</taxon>
    </lineage>
</organism>
<dbReference type="CDD" id="cd14332">
    <property type="entry name" value="UBA_RuvA_C"/>
    <property type="match status" value="1"/>
</dbReference>
<dbReference type="NCBIfam" id="TIGR00084">
    <property type="entry name" value="ruvA"/>
    <property type="match status" value="1"/>
</dbReference>
<feature type="region of interest" description="Domain III" evidence="6">
    <location>
        <begin position="151"/>
        <end position="194"/>
    </location>
</feature>
<keyword evidence="5 6" id="KW-0234">DNA repair</keyword>
<evidence type="ECO:0000313" key="8">
    <source>
        <dbReference type="EMBL" id="QGA25192.1"/>
    </source>
</evidence>
<dbReference type="GO" id="GO:0009378">
    <property type="term" value="F:four-way junction helicase activity"/>
    <property type="evidence" value="ECO:0007669"/>
    <property type="project" value="InterPro"/>
</dbReference>
<comment type="subcellular location">
    <subcellularLocation>
        <location evidence="6">Cytoplasm</location>
    </subcellularLocation>
</comment>
<keyword evidence="4 6" id="KW-0233">DNA recombination</keyword>
<comment type="similarity">
    <text evidence="6">Belongs to the RuvA family.</text>
</comment>
<dbReference type="EMBL" id="CP045652">
    <property type="protein sequence ID" value="QGA25192.1"/>
    <property type="molecule type" value="Genomic_DNA"/>
</dbReference>
<comment type="caution">
    <text evidence="6">Lacks conserved residue(s) required for the propagation of feature annotation.</text>
</comment>
<feature type="domain" description="Helix-hairpin-helix DNA-binding motif class 1" evidence="7">
    <location>
        <begin position="72"/>
        <end position="91"/>
    </location>
</feature>
<keyword evidence="3 6" id="KW-0238">DNA-binding</keyword>
<reference evidence="8 9" key="1">
    <citation type="submission" date="2019-10" db="EMBL/GenBank/DDBJ databases">
        <authorList>
            <person name="Dong K."/>
        </authorList>
    </citation>
    <scope>NUCLEOTIDE SEQUENCE [LARGE SCALE GENOMIC DNA]</scope>
    <source>
        <strain evidence="9">dk4302</strain>
    </source>
</reference>
<comment type="domain">
    <text evidence="6">Has three domains with a flexible linker between the domains II and III and assumes an 'L' shape. Domain III is highly mobile and contacts RuvB.</text>
</comment>
<dbReference type="GO" id="GO:0048476">
    <property type="term" value="C:Holliday junction resolvase complex"/>
    <property type="evidence" value="ECO:0007669"/>
    <property type="project" value="UniProtKB-UniRule"/>
</dbReference>
<keyword evidence="2 6" id="KW-0227">DNA damage</keyword>
<dbReference type="GO" id="GO:0005524">
    <property type="term" value="F:ATP binding"/>
    <property type="evidence" value="ECO:0007669"/>
    <property type="project" value="InterPro"/>
</dbReference>
<comment type="function">
    <text evidence="6">The RuvA-RuvB-RuvC complex processes Holliday junction (HJ) DNA during genetic recombination and DNA repair, while the RuvA-RuvB complex plays an important role in the rescue of blocked DNA replication forks via replication fork reversal (RFR). RuvA specifically binds to HJ cruciform DNA, conferring on it an open structure. The RuvB hexamer acts as an ATP-dependent pump, pulling dsDNA into and through the RuvAB complex. HJ branch migration allows RuvC to scan DNA until it finds its consensus sequence, where it cleaves and resolves the cruciform DNA.</text>
</comment>
<feature type="domain" description="Helix-hairpin-helix DNA-binding motif class 1" evidence="7">
    <location>
        <begin position="107"/>
        <end position="126"/>
    </location>
</feature>
<dbReference type="GO" id="GO:0006310">
    <property type="term" value="P:DNA recombination"/>
    <property type="evidence" value="ECO:0007669"/>
    <property type="project" value="UniProtKB-UniRule"/>
</dbReference>
<dbReference type="Gene3D" id="2.40.50.140">
    <property type="entry name" value="Nucleic acid-binding proteins"/>
    <property type="match status" value="1"/>
</dbReference>
<dbReference type="Proteomes" id="UP000326921">
    <property type="component" value="Chromosome"/>
</dbReference>
<dbReference type="GO" id="GO:0009379">
    <property type="term" value="C:Holliday junction helicase complex"/>
    <property type="evidence" value="ECO:0007669"/>
    <property type="project" value="InterPro"/>
</dbReference>
<comment type="subunit">
    <text evidence="6">Homotetramer. Forms an RuvA(8)-RuvB(12)-Holliday junction (HJ) complex. HJ DNA is sandwiched between 2 RuvA tetramers; dsDNA enters through RuvA and exits via RuvB. An RuvB hexamer assembles on each DNA strand where it exits the tetramer. Each RuvB hexamer is contacted by two RuvA subunits (via domain III) on 2 adjacent RuvB subunits; this complex drives branch migration. In the full resolvosome a probable DNA-RuvA(4)-RuvB(12)-RuvC(2) complex forms which resolves the HJ.</text>
</comment>
<dbReference type="SUPFAM" id="SSF50249">
    <property type="entry name" value="Nucleic acid-binding proteins"/>
    <property type="match status" value="1"/>
</dbReference>
<dbReference type="HAMAP" id="MF_00031">
    <property type="entry name" value="DNA_HJ_migration_RuvA"/>
    <property type="match status" value="1"/>
</dbReference>
<evidence type="ECO:0000259" key="7">
    <source>
        <dbReference type="SMART" id="SM00278"/>
    </source>
</evidence>
<keyword evidence="1 6" id="KW-0963">Cytoplasm</keyword>
<evidence type="ECO:0000256" key="4">
    <source>
        <dbReference type="ARBA" id="ARBA00023172"/>
    </source>
</evidence>
<dbReference type="InterPro" id="IPR013849">
    <property type="entry name" value="DNA_helicase_Holl-junc_RuvA_I"/>
</dbReference>
<dbReference type="Pfam" id="PF01330">
    <property type="entry name" value="RuvA_N"/>
    <property type="match status" value="1"/>
</dbReference>
<dbReference type="SMART" id="SM00278">
    <property type="entry name" value="HhH1"/>
    <property type="match status" value="2"/>
</dbReference>
<evidence type="ECO:0000256" key="1">
    <source>
        <dbReference type="ARBA" id="ARBA00022490"/>
    </source>
</evidence>
<dbReference type="InterPro" id="IPR010994">
    <property type="entry name" value="RuvA_2-like"/>
</dbReference>
<evidence type="ECO:0000256" key="2">
    <source>
        <dbReference type="ARBA" id="ARBA00022763"/>
    </source>
</evidence>